<feature type="region of interest" description="Disordered" evidence="1">
    <location>
        <begin position="1"/>
        <end position="37"/>
    </location>
</feature>
<comment type="caution">
    <text evidence="3">The sequence shown here is derived from an EMBL/GenBank/DDBJ whole genome shotgun (WGS) entry which is preliminary data.</text>
</comment>
<keyword evidence="4" id="KW-1185">Reference proteome</keyword>
<evidence type="ECO:0000256" key="1">
    <source>
        <dbReference type="SAM" id="MobiDB-lite"/>
    </source>
</evidence>
<proteinExistence type="predicted"/>
<feature type="transmembrane region" description="Helical" evidence="2">
    <location>
        <begin position="103"/>
        <end position="123"/>
    </location>
</feature>
<keyword evidence="2" id="KW-0472">Membrane</keyword>
<evidence type="ECO:0008006" key="5">
    <source>
        <dbReference type="Google" id="ProtNLM"/>
    </source>
</evidence>
<accession>A0ABN9Y425</accession>
<keyword evidence="2" id="KW-1133">Transmembrane helix</keyword>
<name>A0ABN9Y425_9DINO</name>
<evidence type="ECO:0000256" key="2">
    <source>
        <dbReference type="SAM" id="Phobius"/>
    </source>
</evidence>
<gene>
    <name evidence="3" type="ORF">PCOR1329_LOCUS81176</name>
</gene>
<evidence type="ECO:0000313" key="3">
    <source>
        <dbReference type="EMBL" id="CAK0905479.1"/>
    </source>
</evidence>
<dbReference type="Proteomes" id="UP001189429">
    <property type="component" value="Unassembled WGS sequence"/>
</dbReference>
<evidence type="ECO:0000313" key="4">
    <source>
        <dbReference type="Proteomes" id="UP001189429"/>
    </source>
</evidence>
<organism evidence="3 4">
    <name type="scientific">Prorocentrum cordatum</name>
    <dbReference type="NCBI Taxonomy" id="2364126"/>
    <lineage>
        <taxon>Eukaryota</taxon>
        <taxon>Sar</taxon>
        <taxon>Alveolata</taxon>
        <taxon>Dinophyceae</taxon>
        <taxon>Prorocentrales</taxon>
        <taxon>Prorocentraceae</taxon>
        <taxon>Prorocentrum</taxon>
    </lineage>
</organism>
<feature type="region of interest" description="Disordered" evidence="1">
    <location>
        <begin position="56"/>
        <end position="98"/>
    </location>
</feature>
<feature type="transmembrane region" description="Helical" evidence="2">
    <location>
        <begin position="129"/>
        <end position="156"/>
    </location>
</feature>
<dbReference type="EMBL" id="CAUYUJ010021567">
    <property type="protein sequence ID" value="CAK0905479.1"/>
    <property type="molecule type" value="Genomic_DNA"/>
</dbReference>
<keyword evidence="2" id="KW-0812">Transmembrane</keyword>
<sequence>MPAAFLDVSGAAGGDALPRHVAVRGPGGARGGAGPLRGHSGAAALPQAFGRARHGKESGWLACESPSDTKDARVPRRHGRDLLQEEEGEAPQTPRGGPAEPACAGRAILICIVAMNFCSGILLVNSVKYIYAIFGFNFPLFVASSHMVFSWALTSFIVGARSEKAQLMSQAQRLHKVFPIAVLNASSIACANSALLFIYSQGDSKNLEAPFTNEPEVICDHFGPLGCNFYRTKRRIPLSAGHRLAPRRASLDILLHISPRAVSILNPRVNERILS</sequence>
<feature type="compositionally biased region" description="Gly residues" evidence="1">
    <location>
        <begin position="25"/>
        <end position="35"/>
    </location>
</feature>
<protein>
    <recommendedName>
        <fullName evidence="5">Sugar phosphate transporter domain-containing protein</fullName>
    </recommendedName>
</protein>
<reference evidence="3" key="1">
    <citation type="submission" date="2023-10" db="EMBL/GenBank/DDBJ databases">
        <authorList>
            <person name="Chen Y."/>
            <person name="Shah S."/>
            <person name="Dougan E. K."/>
            <person name="Thang M."/>
            <person name="Chan C."/>
        </authorList>
    </citation>
    <scope>NUCLEOTIDE SEQUENCE [LARGE SCALE GENOMIC DNA]</scope>
</reference>
<feature type="transmembrane region" description="Helical" evidence="2">
    <location>
        <begin position="177"/>
        <end position="199"/>
    </location>
</feature>